<protein>
    <submittedName>
        <fullName evidence="3">Aspartate racemase</fullName>
    </submittedName>
</protein>
<reference evidence="3 4" key="1">
    <citation type="submission" date="2017-11" db="EMBL/GenBank/DDBJ databases">
        <title>Comparitive Functional Genomics of Dry Heat Resistant strains isolated from the Viking Spacecraft.</title>
        <authorList>
            <person name="Seuylemezian A."/>
            <person name="Cooper K."/>
            <person name="Vaishampayan P."/>
        </authorList>
    </citation>
    <scope>NUCLEOTIDE SEQUENCE [LARGE SCALE GENOMIC DNA]</scope>
    <source>
        <strain evidence="3 4">V1-29</strain>
    </source>
</reference>
<dbReference type="OrthoDB" id="9803739at2"/>
<organism evidence="3 4">
    <name type="scientific">Peribacillus deserti</name>
    <dbReference type="NCBI Taxonomy" id="673318"/>
    <lineage>
        <taxon>Bacteria</taxon>
        <taxon>Bacillati</taxon>
        <taxon>Bacillota</taxon>
        <taxon>Bacilli</taxon>
        <taxon>Bacillales</taxon>
        <taxon>Bacillaceae</taxon>
        <taxon>Peribacillus</taxon>
    </lineage>
</organism>
<dbReference type="NCBIfam" id="TIGR00035">
    <property type="entry name" value="asp_race"/>
    <property type="match status" value="1"/>
</dbReference>
<comment type="similarity">
    <text evidence="1">Belongs to the aspartate/glutamate racemases family.</text>
</comment>
<keyword evidence="4" id="KW-1185">Reference proteome</keyword>
<evidence type="ECO:0000256" key="2">
    <source>
        <dbReference type="ARBA" id="ARBA00023235"/>
    </source>
</evidence>
<sequence length="231" mass="25046">MSKTIGILGGMGPLATADLFIKIIANTPAASDQDHLPIIINNNPKIPSRIHALQAGGQSPLLQLINSAQMLEKAGADFIIMPCNTAHIWYKEIEDSVGIPVYHMIHNAVAYTLQDLNGEHEKVLLLATLPTIETGLYQKAFEGTSIHLQIPTIAEQLLVNEAITSVKAGSIENNPFLQPLNNMLDRYVSNSVLHVLGGCTELPLLFPYLTEKIGKLDPTLMLAQLAVAKAQ</sequence>
<comment type="caution">
    <text evidence="3">The sequence shown here is derived from an EMBL/GenBank/DDBJ whole genome shotgun (WGS) entry which is preliminary data.</text>
</comment>
<dbReference type="PANTHER" id="PTHR21198">
    <property type="entry name" value="GLUTAMATE RACEMASE"/>
    <property type="match status" value="1"/>
</dbReference>
<keyword evidence="2" id="KW-0413">Isomerase</keyword>
<dbReference type="GO" id="GO:0047661">
    <property type="term" value="F:amino-acid racemase activity"/>
    <property type="evidence" value="ECO:0007669"/>
    <property type="project" value="InterPro"/>
</dbReference>
<gene>
    <name evidence="3" type="ORF">CUU66_22030</name>
</gene>
<dbReference type="AlphaFoldDB" id="A0A2N5M0J2"/>
<dbReference type="InterPro" id="IPR001920">
    <property type="entry name" value="Asp/Glu_race"/>
</dbReference>
<dbReference type="InterPro" id="IPR004380">
    <property type="entry name" value="Asp_race"/>
</dbReference>
<evidence type="ECO:0000313" key="3">
    <source>
        <dbReference type="EMBL" id="PLT27793.1"/>
    </source>
</evidence>
<dbReference type="EMBL" id="PGUY01000078">
    <property type="protein sequence ID" value="PLT27793.1"/>
    <property type="molecule type" value="Genomic_DNA"/>
</dbReference>
<proteinExistence type="inferred from homology"/>
<dbReference type="SUPFAM" id="SSF53681">
    <property type="entry name" value="Aspartate/glutamate racemase"/>
    <property type="match status" value="2"/>
</dbReference>
<name>A0A2N5M0J2_9BACI</name>
<evidence type="ECO:0000256" key="1">
    <source>
        <dbReference type="ARBA" id="ARBA00007847"/>
    </source>
</evidence>
<dbReference type="PANTHER" id="PTHR21198:SF7">
    <property type="entry name" value="ASPARTATE-GLUTAMATE RACEMASE FAMILY"/>
    <property type="match status" value="1"/>
</dbReference>
<evidence type="ECO:0000313" key="4">
    <source>
        <dbReference type="Proteomes" id="UP000234748"/>
    </source>
</evidence>
<dbReference type="Proteomes" id="UP000234748">
    <property type="component" value="Unassembled WGS sequence"/>
</dbReference>
<dbReference type="Pfam" id="PF01177">
    <property type="entry name" value="Asp_Glu_race"/>
    <property type="match status" value="1"/>
</dbReference>
<dbReference type="Gene3D" id="3.40.50.1860">
    <property type="match status" value="2"/>
</dbReference>
<dbReference type="InterPro" id="IPR015942">
    <property type="entry name" value="Asp/Glu/hydantoin_racemase"/>
</dbReference>
<accession>A0A2N5M0J2</accession>